<dbReference type="EMBL" id="JAEVHI010000001">
    <property type="protein sequence ID" value="KAG5303455.1"/>
    <property type="molecule type" value="Genomic_DNA"/>
</dbReference>
<dbReference type="AlphaFoldDB" id="A0A8H8D695"/>
<name>A0A8H8D695_AJECA</name>
<comment type="caution">
    <text evidence="1">The sequence shown here is derived from an EMBL/GenBank/DDBJ whole genome shotgun (WGS) entry which is preliminary data.</text>
</comment>
<dbReference type="VEuPathDB" id="FungiDB:I7I52_01462"/>
<organism evidence="1 2">
    <name type="scientific">Ajellomyces capsulatus</name>
    <name type="common">Darling's disease fungus</name>
    <name type="synonym">Histoplasma capsulatum</name>
    <dbReference type="NCBI Taxonomy" id="5037"/>
    <lineage>
        <taxon>Eukaryota</taxon>
        <taxon>Fungi</taxon>
        <taxon>Dikarya</taxon>
        <taxon>Ascomycota</taxon>
        <taxon>Pezizomycotina</taxon>
        <taxon>Eurotiomycetes</taxon>
        <taxon>Eurotiomycetidae</taxon>
        <taxon>Onygenales</taxon>
        <taxon>Ajellomycetaceae</taxon>
        <taxon>Histoplasma</taxon>
    </lineage>
</organism>
<gene>
    <name evidence="1" type="ORF">I7I52_01462</name>
</gene>
<dbReference type="Proteomes" id="UP000670092">
    <property type="component" value="Unassembled WGS sequence"/>
</dbReference>
<protein>
    <submittedName>
        <fullName evidence="1">Uncharacterized protein</fullName>
    </submittedName>
</protein>
<proteinExistence type="predicted"/>
<evidence type="ECO:0000313" key="2">
    <source>
        <dbReference type="Proteomes" id="UP000670092"/>
    </source>
</evidence>
<reference evidence="1 2" key="1">
    <citation type="submission" date="2021-01" db="EMBL/GenBank/DDBJ databases">
        <title>Chromosome-level genome assembly of a human fungal pathogen reveals clustering of transcriptionally co-regulated genes.</title>
        <authorList>
            <person name="Voorhies M."/>
            <person name="Cohen S."/>
            <person name="Shea T.P."/>
            <person name="Petrus S."/>
            <person name="Munoz J.F."/>
            <person name="Poplawski S."/>
            <person name="Goldman W.E."/>
            <person name="Michael T."/>
            <person name="Cuomo C.A."/>
            <person name="Sil A."/>
            <person name="Beyhan S."/>
        </authorList>
    </citation>
    <scope>NUCLEOTIDE SEQUENCE [LARGE SCALE GENOMIC DNA]</scope>
    <source>
        <strain evidence="1 2">G184AR</strain>
    </source>
</reference>
<sequence>MVITTICISRTSPYVSGLNTTSLQRIATFLKNRLHSKGSPFTLTNSTSTCPSVMLSIIILPWRGHFLSSWVRIRMSVESAESDDVGDAGTCRS</sequence>
<accession>A0A8H8D695</accession>
<evidence type="ECO:0000313" key="1">
    <source>
        <dbReference type="EMBL" id="KAG5303455.1"/>
    </source>
</evidence>